<dbReference type="eggNOG" id="COG2202">
    <property type="taxonomic scope" value="Bacteria"/>
</dbReference>
<comment type="catalytic activity">
    <reaction evidence="1">
        <text>ATP + protein L-histidine = ADP + protein N-phospho-L-histidine.</text>
        <dbReference type="EC" id="2.7.13.3"/>
    </reaction>
</comment>
<dbReference type="STRING" id="324925.Ppha_0360"/>
<accession>B4SCA9</accession>
<evidence type="ECO:0000259" key="7">
    <source>
        <dbReference type="PROSITE" id="PS50113"/>
    </source>
</evidence>
<dbReference type="eggNOG" id="COG3829">
    <property type="taxonomic scope" value="Bacteria"/>
</dbReference>
<name>B4SCA9_PELPB</name>
<dbReference type="NCBIfam" id="TIGR00229">
    <property type="entry name" value="sensory_box"/>
    <property type="match status" value="2"/>
</dbReference>
<dbReference type="eggNOG" id="COG0745">
    <property type="taxonomic scope" value="Bacteria"/>
</dbReference>
<dbReference type="PANTHER" id="PTHR43304:SF1">
    <property type="entry name" value="PAC DOMAIN-CONTAINING PROTEIN"/>
    <property type="match status" value="1"/>
</dbReference>
<keyword evidence="3" id="KW-0597">Phosphoprotein</keyword>
<dbReference type="SMART" id="SM00091">
    <property type="entry name" value="PAS"/>
    <property type="match status" value="2"/>
</dbReference>
<evidence type="ECO:0000259" key="6">
    <source>
        <dbReference type="PROSITE" id="PS50112"/>
    </source>
</evidence>
<dbReference type="InterPro" id="IPR035965">
    <property type="entry name" value="PAS-like_dom_sf"/>
</dbReference>
<dbReference type="PANTHER" id="PTHR43304">
    <property type="entry name" value="PHYTOCHROME-LIKE PROTEIN CPH1"/>
    <property type="match status" value="1"/>
</dbReference>
<proteinExistence type="predicted"/>
<evidence type="ECO:0000256" key="4">
    <source>
        <dbReference type="ARBA" id="ARBA00022679"/>
    </source>
</evidence>
<dbReference type="Pfam" id="PF13426">
    <property type="entry name" value="PAS_9"/>
    <property type="match status" value="2"/>
</dbReference>
<evidence type="ECO:0000313" key="9">
    <source>
        <dbReference type="Proteomes" id="UP000002724"/>
    </source>
</evidence>
<keyword evidence="5" id="KW-0418">Kinase</keyword>
<dbReference type="AlphaFoldDB" id="B4SCA9"/>
<dbReference type="InterPro" id="IPR000700">
    <property type="entry name" value="PAS-assoc_C"/>
</dbReference>
<dbReference type="OrthoDB" id="9808408at2"/>
<feature type="domain" description="PAS" evidence="6">
    <location>
        <begin position="138"/>
        <end position="180"/>
    </location>
</feature>
<evidence type="ECO:0000256" key="5">
    <source>
        <dbReference type="ARBA" id="ARBA00022777"/>
    </source>
</evidence>
<dbReference type="RefSeq" id="WP_012507184.1">
    <property type="nucleotide sequence ID" value="NC_011060.1"/>
</dbReference>
<dbReference type="PROSITE" id="PS50112">
    <property type="entry name" value="PAS"/>
    <property type="match status" value="2"/>
</dbReference>
<dbReference type="HOGENOM" id="CLU_551780_0_0_10"/>
<dbReference type="InterPro" id="IPR000014">
    <property type="entry name" value="PAS"/>
</dbReference>
<dbReference type="Gene3D" id="3.30.450.20">
    <property type="entry name" value="PAS domain"/>
    <property type="match status" value="3"/>
</dbReference>
<dbReference type="InterPro" id="IPR052162">
    <property type="entry name" value="Sensor_kinase/Photoreceptor"/>
</dbReference>
<evidence type="ECO:0000256" key="1">
    <source>
        <dbReference type="ARBA" id="ARBA00000085"/>
    </source>
</evidence>
<gene>
    <name evidence="8" type="ordered locus">Ppha_0360</name>
</gene>
<dbReference type="EMBL" id="CP001110">
    <property type="protein sequence ID" value="ACF42689.1"/>
    <property type="molecule type" value="Genomic_DNA"/>
</dbReference>
<feature type="domain" description="PAS" evidence="6">
    <location>
        <begin position="282"/>
        <end position="321"/>
    </location>
</feature>
<dbReference type="SUPFAM" id="SSF55785">
    <property type="entry name" value="PYP-like sensor domain (PAS domain)"/>
    <property type="match status" value="3"/>
</dbReference>
<dbReference type="EC" id="2.7.13.3" evidence="2"/>
<evidence type="ECO:0000256" key="3">
    <source>
        <dbReference type="ARBA" id="ARBA00022553"/>
    </source>
</evidence>
<dbReference type="GO" id="GO:0004673">
    <property type="term" value="F:protein histidine kinase activity"/>
    <property type="evidence" value="ECO:0007669"/>
    <property type="project" value="UniProtKB-EC"/>
</dbReference>
<dbReference type="PROSITE" id="PS50113">
    <property type="entry name" value="PAC"/>
    <property type="match status" value="1"/>
</dbReference>
<keyword evidence="9" id="KW-1185">Reference proteome</keyword>
<dbReference type="InterPro" id="IPR013656">
    <property type="entry name" value="PAS_4"/>
</dbReference>
<sequence length="454" mass="51406">MNDERFQDLQGLVKQQSLMMDSVPIQMWFLTDIFTYGRVNQCHADFMGMRKQAIEFKALRYLFPADVAALCEQSNRQVLETRNTVVSEEWLTDSNGVRHLLEITKTPKFDNNGSVQYIVCCAIIITEQRSAAAALKQHEENFRSFIEKTSDIVVIGNCDGKIIYSNPVTSDKLGYSSDELRTIQILDLHPKSVQQEATSILTDMFTGKRTTCPLPLMHKNGTILPVETRVWFGKWNGADCIYGVSQDLGREQEALQKFDKLFRMNPALMAVSSIPDRIFTDVNDAFLRILGYSADEIIGKTGSEIGIFANEEEQERVANTLACYGNIHEVELKVKTKAGVVLDGLFSGDIIESQGVKYYLTVMIDITERKQAEAERQHTIKELRHALNEIKTLRGIVPICASCKKIRDDKGYWEQVEAYVAKHTEAHFSHGICPECMTKLYPEFCKKKDIGITG</sequence>
<keyword evidence="4" id="KW-0808">Transferase</keyword>
<reference evidence="8 9" key="1">
    <citation type="submission" date="2008-06" db="EMBL/GenBank/DDBJ databases">
        <title>Complete sequence of Pelodictyon phaeoclathratiforme BU-1.</title>
        <authorList>
            <consortium name="US DOE Joint Genome Institute"/>
            <person name="Lucas S."/>
            <person name="Copeland A."/>
            <person name="Lapidus A."/>
            <person name="Glavina del Rio T."/>
            <person name="Dalin E."/>
            <person name="Tice H."/>
            <person name="Bruce D."/>
            <person name="Goodwin L."/>
            <person name="Pitluck S."/>
            <person name="Schmutz J."/>
            <person name="Larimer F."/>
            <person name="Land M."/>
            <person name="Hauser L."/>
            <person name="Kyrpides N."/>
            <person name="Mikhailova N."/>
            <person name="Liu Z."/>
            <person name="Li T."/>
            <person name="Zhao F."/>
            <person name="Overmann J."/>
            <person name="Bryant D.A."/>
            <person name="Richardson P."/>
        </authorList>
    </citation>
    <scope>NUCLEOTIDE SEQUENCE [LARGE SCALE GENOMIC DNA]</scope>
    <source>
        <strain evidence="9">DSM 5477 / BU-1</strain>
    </source>
</reference>
<feature type="domain" description="PAC" evidence="7">
    <location>
        <begin position="328"/>
        <end position="378"/>
    </location>
</feature>
<dbReference type="Proteomes" id="UP000002724">
    <property type="component" value="Chromosome"/>
</dbReference>
<dbReference type="Pfam" id="PF08448">
    <property type="entry name" value="PAS_4"/>
    <property type="match status" value="1"/>
</dbReference>
<dbReference type="KEGG" id="pph:Ppha_0360"/>
<dbReference type="CDD" id="cd00130">
    <property type="entry name" value="PAS"/>
    <property type="match status" value="2"/>
</dbReference>
<evidence type="ECO:0000313" key="8">
    <source>
        <dbReference type="EMBL" id="ACF42689.1"/>
    </source>
</evidence>
<organism evidence="8 9">
    <name type="scientific">Pelodictyon phaeoclathratiforme (strain DSM 5477 / BU-1)</name>
    <dbReference type="NCBI Taxonomy" id="324925"/>
    <lineage>
        <taxon>Bacteria</taxon>
        <taxon>Pseudomonadati</taxon>
        <taxon>Chlorobiota</taxon>
        <taxon>Chlorobiia</taxon>
        <taxon>Chlorobiales</taxon>
        <taxon>Chlorobiaceae</taxon>
        <taxon>Chlorobium/Pelodictyon group</taxon>
        <taxon>Pelodictyon</taxon>
    </lineage>
</organism>
<protein>
    <recommendedName>
        <fullName evidence="2">histidine kinase</fullName>
        <ecNumber evidence="2">2.7.13.3</ecNumber>
    </recommendedName>
</protein>
<evidence type="ECO:0000256" key="2">
    <source>
        <dbReference type="ARBA" id="ARBA00012438"/>
    </source>
</evidence>